<gene>
    <name evidence="10" type="ORF">DET61_106114</name>
</gene>
<protein>
    <recommendedName>
        <fullName evidence="7">DNA 3'-5' helicase II</fullName>
    </recommendedName>
</protein>
<dbReference type="InterPro" id="IPR027785">
    <property type="entry name" value="UvrD-like_helicase_C"/>
</dbReference>
<dbReference type="GO" id="GO:0043138">
    <property type="term" value="F:3'-5' DNA helicase activity"/>
    <property type="evidence" value="ECO:0007669"/>
    <property type="project" value="TreeGrafter"/>
</dbReference>
<dbReference type="InterPro" id="IPR013986">
    <property type="entry name" value="DExx_box_DNA_helicase_dom_sf"/>
</dbReference>
<evidence type="ECO:0000256" key="8">
    <source>
        <dbReference type="PROSITE-ProRule" id="PRU00560"/>
    </source>
</evidence>
<dbReference type="EMBL" id="QPJI01000006">
    <property type="protein sequence ID" value="RCW69019.1"/>
    <property type="molecule type" value="Genomic_DNA"/>
</dbReference>
<dbReference type="Pfam" id="PF00580">
    <property type="entry name" value="UvrD-helicase"/>
    <property type="match status" value="1"/>
</dbReference>
<keyword evidence="3 8" id="KW-0347">Helicase</keyword>
<dbReference type="PANTHER" id="PTHR11070:SF2">
    <property type="entry name" value="ATP-DEPENDENT DNA HELICASE SRS2"/>
    <property type="match status" value="1"/>
</dbReference>
<dbReference type="PROSITE" id="PS00300">
    <property type="entry name" value="SRP54"/>
    <property type="match status" value="1"/>
</dbReference>
<keyword evidence="1 8" id="KW-0547">Nucleotide-binding</keyword>
<dbReference type="GO" id="GO:0016787">
    <property type="term" value="F:hydrolase activity"/>
    <property type="evidence" value="ECO:0007669"/>
    <property type="project" value="UniProtKB-UniRule"/>
</dbReference>
<dbReference type="RefSeq" id="WP_114434428.1">
    <property type="nucleotide sequence ID" value="NZ_QPJI01000006.1"/>
</dbReference>
<dbReference type="SUPFAM" id="SSF52540">
    <property type="entry name" value="P-loop containing nucleoside triphosphate hydrolases"/>
    <property type="match status" value="3"/>
</dbReference>
<dbReference type="GO" id="GO:0006614">
    <property type="term" value="P:SRP-dependent cotranslational protein targeting to membrane"/>
    <property type="evidence" value="ECO:0007669"/>
    <property type="project" value="InterPro"/>
</dbReference>
<evidence type="ECO:0000256" key="7">
    <source>
        <dbReference type="ARBA" id="ARBA00034923"/>
    </source>
</evidence>
<dbReference type="InterPro" id="IPR038726">
    <property type="entry name" value="PDDEXK_AddAB-type"/>
</dbReference>
<feature type="domain" description="UvrD-like helicase ATP-binding" evidence="9">
    <location>
        <begin position="26"/>
        <end position="348"/>
    </location>
</feature>
<dbReference type="GO" id="GO:0005525">
    <property type="term" value="F:GTP binding"/>
    <property type="evidence" value="ECO:0007669"/>
    <property type="project" value="UniProtKB-KW"/>
</dbReference>
<evidence type="ECO:0000313" key="10">
    <source>
        <dbReference type="EMBL" id="RCW69019.1"/>
    </source>
</evidence>
<dbReference type="Proteomes" id="UP000253647">
    <property type="component" value="Unassembled WGS sequence"/>
</dbReference>
<evidence type="ECO:0000256" key="4">
    <source>
        <dbReference type="ARBA" id="ARBA00022840"/>
    </source>
</evidence>
<dbReference type="InterPro" id="IPR014016">
    <property type="entry name" value="UvrD-like_ATP-bd"/>
</dbReference>
<evidence type="ECO:0000256" key="3">
    <source>
        <dbReference type="ARBA" id="ARBA00022806"/>
    </source>
</evidence>
<evidence type="ECO:0000259" key="9">
    <source>
        <dbReference type="PROSITE" id="PS51198"/>
    </source>
</evidence>
<dbReference type="GO" id="GO:0003677">
    <property type="term" value="F:DNA binding"/>
    <property type="evidence" value="ECO:0007669"/>
    <property type="project" value="UniProtKB-KW"/>
</dbReference>
<dbReference type="GO" id="GO:0005524">
    <property type="term" value="F:ATP binding"/>
    <property type="evidence" value="ECO:0007669"/>
    <property type="project" value="UniProtKB-UniRule"/>
</dbReference>
<evidence type="ECO:0000256" key="5">
    <source>
        <dbReference type="ARBA" id="ARBA00023125"/>
    </source>
</evidence>
<dbReference type="Gene3D" id="3.40.50.300">
    <property type="entry name" value="P-loop containing nucleotide triphosphate hydrolases"/>
    <property type="match status" value="2"/>
</dbReference>
<dbReference type="GO" id="GO:0000725">
    <property type="term" value="P:recombinational repair"/>
    <property type="evidence" value="ECO:0007669"/>
    <property type="project" value="TreeGrafter"/>
</dbReference>
<keyword evidence="5" id="KW-0238">DNA-binding</keyword>
<organism evidence="10 11">
    <name type="scientific">Marinobacter nauticus</name>
    <name type="common">Marinobacter hydrocarbonoclasticus</name>
    <name type="synonym">Marinobacter aquaeolei</name>
    <dbReference type="NCBI Taxonomy" id="2743"/>
    <lineage>
        <taxon>Bacteria</taxon>
        <taxon>Pseudomonadati</taxon>
        <taxon>Pseudomonadota</taxon>
        <taxon>Gammaproteobacteria</taxon>
        <taxon>Pseudomonadales</taxon>
        <taxon>Marinobacteraceae</taxon>
        <taxon>Marinobacter</taxon>
    </lineage>
</organism>
<evidence type="ECO:0000256" key="1">
    <source>
        <dbReference type="ARBA" id="ARBA00022741"/>
    </source>
</evidence>
<evidence type="ECO:0000256" key="2">
    <source>
        <dbReference type="ARBA" id="ARBA00022801"/>
    </source>
</evidence>
<comment type="caution">
    <text evidence="10">The sequence shown here is derived from an EMBL/GenBank/DDBJ whole genome shotgun (WGS) entry which is preliminary data.</text>
</comment>
<keyword evidence="6" id="KW-0342">GTP-binding</keyword>
<proteinExistence type="predicted"/>
<evidence type="ECO:0000313" key="11">
    <source>
        <dbReference type="Proteomes" id="UP000253647"/>
    </source>
</evidence>
<reference evidence="10 11" key="1">
    <citation type="submission" date="2018-07" db="EMBL/GenBank/DDBJ databases">
        <title>Freshwater and sediment microbial communities from various areas in North America, analyzing microbe dynamics in response to fracking.</title>
        <authorList>
            <person name="Lamendella R."/>
        </authorList>
    </citation>
    <scope>NUCLEOTIDE SEQUENCE [LARGE SCALE GENOMIC DNA]</scope>
    <source>
        <strain evidence="10 11">105B</strain>
    </source>
</reference>
<feature type="binding site" evidence="8">
    <location>
        <begin position="47"/>
        <end position="54"/>
    </location>
    <ligand>
        <name>ATP</name>
        <dbReference type="ChEBI" id="CHEBI:30616"/>
    </ligand>
</feature>
<name>A0A368XN86_MARNT</name>
<keyword evidence="4 8" id="KW-0067">ATP-binding</keyword>
<dbReference type="InterPro" id="IPR027417">
    <property type="entry name" value="P-loop_NTPase"/>
</dbReference>
<dbReference type="PROSITE" id="PS51198">
    <property type="entry name" value="UVRD_HELICASE_ATP_BIND"/>
    <property type="match status" value="1"/>
</dbReference>
<dbReference type="Pfam" id="PF12705">
    <property type="entry name" value="PDDEXK_1"/>
    <property type="match status" value="1"/>
</dbReference>
<keyword evidence="2 8" id="KW-0378">Hydrolase</keyword>
<dbReference type="PANTHER" id="PTHR11070">
    <property type="entry name" value="UVRD / RECB / PCRA DNA HELICASE FAMILY MEMBER"/>
    <property type="match status" value="1"/>
</dbReference>
<dbReference type="InterPro" id="IPR000212">
    <property type="entry name" value="DNA_helicase_UvrD/REP"/>
</dbReference>
<evidence type="ECO:0000256" key="6">
    <source>
        <dbReference type="ARBA" id="ARBA00023134"/>
    </source>
</evidence>
<sequence>MHTFDDVLAYPRPCLDENGTKEQLKAYQEALVAFRNDDYTSVITIPAGAGSGKTRTLVSTIIGLLRLGVDPELIESISFTNASADDFQEKLIKSLADLSQEDSSIPVVNLGFSTIHKHAVDLLKKLEPHVGGVGYYFEDAATSNSLSSHDGMERENREKAIRLALYSSIVYGGIDGQLIESLRPFMDQDDSEARFILSDIRTEDHKRRAEDFIRKDMMSDAGLGAFTNIDDTNPDFCVAVATDALMRLQEQTREINISEKRQRFGLPQYLMVDEAQDLDLIQLFYLRALALNGVSILMVGDPRQTLYEFRNSVSEWPFDESFMQALFVGTGIVPKISSSPLKTNYRSRKEIIDLAEDISEYFVSESLASNLPKVKPIYDPEKSVVRSHPHLSGSQSGQEKLVPAVRLIQGAKTDRLDLLKPPAKKVQQNTLSGPLGRLTRRSAEVAEQSGNAEEIKALQRKLTHIQIPNLCGGEHEAEVKAAIFDLYERAKAGDSVAILTRNGLKTADFNFLRGILKDRYADIDSPSSLVIDQINSEKNAPLSNYWFLSSEQEATQGVPFTSMMIGAAMHFFLSWDRTCSDEIKLQGLREVSAVVPASTYEEAVAKNSRNAALLSIAIELKPYVAALLANEADFFPNLTHLDISARHEALTRVLARFVFDVLMKYSVTVWESFKGRVFSFQPCRFQSVAVERNPGRGLLQLRPLSDSKRFFKLFWEAMVNTPFKLSEEDRTAIESCGLTVEQTRVTTTLLNFPEEMTLWKEQIEQKGGSVTSSVTSRKEEFIKQRELIHEQFSKVFHHKTRTYLREIASELGKLIRLDPSSDPNSLLIQGYEHFRAARQKARVSTWAKEGRNKVSYLGLFEDLLTGMRDIDISSRPKAKPADNEEVSPPKITVTTIHSSKGLEWDHVLLFFPQPSSRDKDSSFKSVRDLLYVAITRAARTLTMVVGSDKNYKESPTNTSMKIALHLMNEHGRKQDLFGRQIQLDKLDGSDNGDGEETYKVERQTSHSELERAMSCRIHHHTQHERSLSTMVPLTAPSYSFFFHTAMSSLCAGLIGQRLPIPEDPILDVVRVIDSLASKTELTEDTVYQSLINNAGASICDLMQSMVPMYFLSGGERFSEVIQYYTENFARQLASITVGSRLFQNLLLAKRLPNHKIWIEKPIKDVLTLKEDGLTTYLPVIGIPDIKIAGDTINYVCDYKTVTTPKQFDDELADETLQSLSEKTFMQINLYQGLLDKSRQAAPYSEIIYVPDISLMDGEDIPETSPPLPPFNNSAQFRVRSNLKSAVVIYTESFDLDRFESTADNIAELRYQAEEHLNALPVAIFTPAPLVGENCTTEVTEDTCQSCPSAIHCAKKKIVREVL</sequence>
<dbReference type="InterPro" id="IPR000897">
    <property type="entry name" value="SRP54_GTPase_dom"/>
</dbReference>
<dbReference type="Gene3D" id="1.10.10.160">
    <property type="match status" value="1"/>
</dbReference>
<accession>A0A368XN86</accession>
<dbReference type="Pfam" id="PF13538">
    <property type="entry name" value="UvrD_C_2"/>
    <property type="match status" value="1"/>
</dbReference>